<dbReference type="AlphaFoldDB" id="A0A8G1EED7"/>
<evidence type="ECO:0000313" key="3">
    <source>
        <dbReference type="Proteomes" id="UP000826709"/>
    </source>
</evidence>
<dbReference type="Proteomes" id="UP000826709">
    <property type="component" value="Chromosome"/>
</dbReference>
<feature type="transmembrane region" description="Helical" evidence="1">
    <location>
        <begin position="12"/>
        <end position="35"/>
    </location>
</feature>
<feature type="transmembrane region" description="Helical" evidence="1">
    <location>
        <begin position="55"/>
        <end position="75"/>
    </location>
</feature>
<reference evidence="2" key="1">
    <citation type="journal article" date="2005" name="Int. J. Syst. Evol. Microbiol.">
        <title>Methanofollis formosanus sp. nov., isolated from a fish pond.</title>
        <authorList>
            <person name="Wu S.Y."/>
            <person name="Chen S.C."/>
            <person name="Lai M.C."/>
        </authorList>
    </citation>
    <scope>NUCLEOTIDE SEQUENCE</scope>
    <source>
        <strain evidence="2">ML15</strain>
    </source>
</reference>
<sequence length="311" mass="32423">MTTEQTLQNLTRLLAASLLAGLLGGGLLVFLTTSLHRWCWSGLVDSHYGFLDSITILQAIMLGILLLFFAGMLAVALHPGKTPAQAVVAGVVSGCTVFLVNEVHILIADCLGHGSTDLVGDLVRQISYLLLTHPVPLLYLALFMAALAVLGALFLFSIREKAGGPDEKARASRMVLGTMALFILALTFLPPLVAHAMPGTQNTVAAIGRTVISAERTAPDTLVLTAREVPAASALADPHFSVYLDGVEVSDADAAAAIAVSVEPADGLQAFKGSQAAWQGAAVHNNGTPVNVAVAAHGADGSKLFVFDRRV</sequence>
<organism evidence="2 3">
    <name type="scientific">Methanofollis formosanus</name>
    <dbReference type="NCBI Taxonomy" id="299308"/>
    <lineage>
        <taxon>Archaea</taxon>
        <taxon>Methanobacteriati</taxon>
        <taxon>Methanobacteriota</taxon>
        <taxon>Stenosarchaea group</taxon>
        <taxon>Methanomicrobia</taxon>
        <taxon>Methanomicrobiales</taxon>
        <taxon>Methanomicrobiaceae</taxon>
        <taxon>Methanofollis</taxon>
    </lineage>
</organism>
<keyword evidence="1" id="KW-0472">Membrane</keyword>
<keyword evidence="3" id="KW-1185">Reference proteome</keyword>
<feature type="transmembrane region" description="Helical" evidence="1">
    <location>
        <begin position="174"/>
        <end position="193"/>
    </location>
</feature>
<dbReference type="OrthoDB" id="107731at2157"/>
<feature type="transmembrane region" description="Helical" evidence="1">
    <location>
        <begin position="137"/>
        <end position="158"/>
    </location>
</feature>
<keyword evidence="1" id="KW-1133">Transmembrane helix</keyword>
<keyword evidence="1" id="KW-0812">Transmembrane</keyword>
<accession>A0A8G1EED7</accession>
<protein>
    <submittedName>
        <fullName evidence="2">Uncharacterized protein</fullName>
    </submittedName>
</protein>
<name>A0A8G1EED7_9EURY</name>
<evidence type="ECO:0000256" key="1">
    <source>
        <dbReference type="SAM" id="Phobius"/>
    </source>
</evidence>
<feature type="transmembrane region" description="Helical" evidence="1">
    <location>
        <begin position="87"/>
        <end position="107"/>
    </location>
</feature>
<proteinExistence type="predicted"/>
<reference evidence="2" key="2">
    <citation type="submission" date="2019-03" db="EMBL/GenBank/DDBJ databases">
        <authorList>
            <person name="Chen S.-C."/>
            <person name="Wu S.-Y."/>
            <person name="Lai M.-C."/>
        </authorList>
    </citation>
    <scope>NUCLEOTIDE SEQUENCE</scope>
    <source>
        <strain evidence="2">ML15</strain>
    </source>
</reference>
<gene>
    <name evidence="2" type="ORF">E2N92_00585</name>
</gene>
<dbReference type="KEGG" id="mfk:E2N92_00585"/>
<dbReference type="EMBL" id="CP037968">
    <property type="protein sequence ID" value="QYZ78030.1"/>
    <property type="molecule type" value="Genomic_DNA"/>
</dbReference>
<evidence type="ECO:0000313" key="2">
    <source>
        <dbReference type="EMBL" id="QYZ78030.1"/>
    </source>
</evidence>
<dbReference type="RefSeq" id="WP_220681768.1">
    <property type="nucleotide sequence ID" value="NZ_CP037968.1"/>
</dbReference>